<evidence type="ECO:0000256" key="5">
    <source>
        <dbReference type="ARBA" id="ARBA00022989"/>
    </source>
</evidence>
<dbReference type="AlphaFoldDB" id="A0A6L9XSR5"/>
<dbReference type="CDD" id="cd01840">
    <property type="entry name" value="SGNH_hydrolase_yrhL_like"/>
    <property type="match status" value="1"/>
</dbReference>
<feature type="transmembrane region" description="Helical" evidence="9">
    <location>
        <begin position="331"/>
        <end position="352"/>
    </location>
</feature>
<dbReference type="InterPro" id="IPR002656">
    <property type="entry name" value="Acyl_transf_3_dom"/>
</dbReference>
<accession>A0A6L9XSR5</accession>
<evidence type="ECO:0000256" key="8">
    <source>
        <dbReference type="SAM" id="MobiDB-lite"/>
    </source>
</evidence>
<proteinExistence type="predicted"/>
<evidence type="ECO:0000256" key="3">
    <source>
        <dbReference type="ARBA" id="ARBA00022679"/>
    </source>
</evidence>
<evidence type="ECO:0000313" key="12">
    <source>
        <dbReference type="Proteomes" id="UP000474967"/>
    </source>
</evidence>
<dbReference type="Gene3D" id="3.40.50.1110">
    <property type="entry name" value="SGNH hydrolase"/>
    <property type="match status" value="1"/>
</dbReference>
<feature type="transmembrane region" description="Helical" evidence="9">
    <location>
        <begin position="98"/>
        <end position="117"/>
    </location>
</feature>
<keyword evidence="4 9" id="KW-0812">Transmembrane</keyword>
<reference evidence="11 12" key="1">
    <citation type="journal article" date="2014" name="J. Microbiol.">
        <title>Diaminobutyricibacter tongyongensis gen. nov., sp. nov. and Homoserinibacter gongjuensis gen. nov., sp. nov. belong to the family Microbacteriaceae.</title>
        <authorList>
            <person name="Kim S.J."/>
            <person name="Ahn J.H."/>
            <person name="Weon H.Y."/>
            <person name="Hamada M."/>
            <person name="Suzuki K."/>
            <person name="Kwon S.W."/>
        </authorList>
    </citation>
    <scope>NUCLEOTIDE SEQUENCE [LARGE SCALE GENOMIC DNA]</scope>
    <source>
        <strain evidence="11 12">NBRC 108724</strain>
    </source>
</reference>
<dbReference type="InterPro" id="IPR050879">
    <property type="entry name" value="Acyltransferase_3"/>
</dbReference>
<comment type="subcellular location">
    <subcellularLocation>
        <location evidence="1">Cell membrane</location>
        <topology evidence="1">Multi-pass membrane protein</topology>
    </subcellularLocation>
</comment>
<evidence type="ECO:0000256" key="4">
    <source>
        <dbReference type="ARBA" id="ARBA00022692"/>
    </source>
</evidence>
<feature type="region of interest" description="Disordered" evidence="8">
    <location>
        <begin position="445"/>
        <end position="473"/>
    </location>
</feature>
<feature type="transmembrane region" description="Helical" evidence="9">
    <location>
        <begin position="30"/>
        <end position="50"/>
    </location>
</feature>
<evidence type="ECO:0000313" key="11">
    <source>
        <dbReference type="EMBL" id="NEN04459.1"/>
    </source>
</evidence>
<keyword evidence="12" id="KW-1185">Reference proteome</keyword>
<gene>
    <name evidence="11" type="ORF">G3T36_01105</name>
</gene>
<dbReference type="InterPro" id="IPR036514">
    <property type="entry name" value="SGNH_hydro_sf"/>
</dbReference>
<dbReference type="GO" id="GO:0009103">
    <property type="term" value="P:lipopolysaccharide biosynthetic process"/>
    <property type="evidence" value="ECO:0007669"/>
    <property type="project" value="TreeGrafter"/>
</dbReference>
<keyword evidence="5 9" id="KW-1133">Transmembrane helix</keyword>
<evidence type="ECO:0000256" key="1">
    <source>
        <dbReference type="ARBA" id="ARBA00004651"/>
    </source>
</evidence>
<feature type="transmembrane region" description="Helical" evidence="9">
    <location>
        <begin position="56"/>
        <end position="77"/>
    </location>
</feature>
<organism evidence="11 12">
    <name type="scientific">Leifsonia tongyongensis</name>
    <dbReference type="NCBI Taxonomy" id="1268043"/>
    <lineage>
        <taxon>Bacteria</taxon>
        <taxon>Bacillati</taxon>
        <taxon>Actinomycetota</taxon>
        <taxon>Actinomycetes</taxon>
        <taxon>Micrococcales</taxon>
        <taxon>Microbacteriaceae</taxon>
        <taxon>Leifsonia</taxon>
    </lineage>
</organism>
<comment type="caution">
    <text evidence="11">The sequence shown here is derived from an EMBL/GenBank/DDBJ whole genome shotgun (WGS) entry which is preliminary data.</text>
</comment>
<feature type="transmembrane region" description="Helical" evidence="9">
    <location>
        <begin position="260"/>
        <end position="279"/>
    </location>
</feature>
<feature type="transmembrane region" description="Helical" evidence="9">
    <location>
        <begin position="358"/>
        <end position="377"/>
    </location>
</feature>
<evidence type="ECO:0000256" key="2">
    <source>
        <dbReference type="ARBA" id="ARBA00022475"/>
    </source>
</evidence>
<evidence type="ECO:0000256" key="7">
    <source>
        <dbReference type="ARBA" id="ARBA00023315"/>
    </source>
</evidence>
<keyword evidence="3 11" id="KW-0808">Transferase</keyword>
<dbReference type="RefSeq" id="WP_163287581.1">
    <property type="nucleotide sequence ID" value="NZ_JAAGWY010000001.1"/>
</dbReference>
<dbReference type="PANTHER" id="PTHR23028:SF53">
    <property type="entry name" value="ACYL_TRANSF_3 DOMAIN-CONTAINING PROTEIN"/>
    <property type="match status" value="1"/>
</dbReference>
<dbReference type="Pfam" id="PF01757">
    <property type="entry name" value="Acyl_transf_3"/>
    <property type="match status" value="1"/>
</dbReference>
<dbReference type="SUPFAM" id="SSF52266">
    <property type="entry name" value="SGNH hydrolase"/>
    <property type="match status" value="1"/>
</dbReference>
<feature type="compositionally biased region" description="Pro residues" evidence="8">
    <location>
        <begin position="456"/>
        <end position="468"/>
    </location>
</feature>
<protein>
    <submittedName>
        <fullName evidence="11">Acetyltransferase</fullName>
    </submittedName>
</protein>
<feature type="transmembrane region" description="Helical" evidence="9">
    <location>
        <begin position="406"/>
        <end position="428"/>
    </location>
</feature>
<feature type="transmembrane region" description="Helical" evidence="9">
    <location>
        <begin position="160"/>
        <end position="183"/>
    </location>
</feature>
<keyword evidence="7" id="KW-0012">Acyltransferase</keyword>
<feature type="transmembrane region" description="Helical" evidence="9">
    <location>
        <begin position="285"/>
        <end position="306"/>
    </location>
</feature>
<feature type="transmembrane region" description="Helical" evidence="9">
    <location>
        <begin position="217"/>
        <end position="239"/>
    </location>
</feature>
<evidence type="ECO:0000256" key="6">
    <source>
        <dbReference type="ARBA" id="ARBA00023136"/>
    </source>
</evidence>
<dbReference type="Proteomes" id="UP000474967">
    <property type="component" value="Unassembled WGS sequence"/>
</dbReference>
<dbReference type="GO" id="GO:0005886">
    <property type="term" value="C:plasma membrane"/>
    <property type="evidence" value="ECO:0007669"/>
    <property type="project" value="UniProtKB-SubCell"/>
</dbReference>
<sequence>MTLTITASAPFTPLPETADARVRGTQPTRFAGLDGLRALAVLGVVLYHLFPGFLPGGFIGVDVFFVISGFLITSLLVRERTSSGRVDLRQFWIRRGRRLVPALVAVTLACATAAAFVGESVLTGIGRQLLGAATFSSNWLDIASDSSYFSRDTPELFRNLWSLAVEEQFYVVWPLLLLAVLVIRHWGVRVALVSAIAIASALEMAVLYTSGGDATRVYFGSDTHSFGLAVGAVLALVVGRMKPVDLDAGESGMQWFVRRLLPGVGVAALVALAGAAWLLHDDSAVTYRGGLAVVSVLAALAIWAAVSPGSRLGRSLDAAPLTFVGLRSYGIYLWHWPVFVLVTGVVALPGISGPTWETGMLALGITAVAALLSFRFIETPIRRLGVREALRRIVLQTGASKRARGVAIGAVALTAALVAGTVTAVAIAPQRTDAQAFIERGQHALAKPGPDAAGPEHPPTPRGAPDPHPVATGDQIMAIGDSVMLASAPSLQEAFPGIRIDAVVSRQMRAAPAIVQAAKDAGDLRPVVLIGLGTNGSIAESTLDELQRIAGPGHQFVFVTVQAPRGWTDGVNAQLDSFAGAHQKSVALAEWKSAIAPHLDLLADDHIHPGDRGGRIYAHVVDDALHRLAERSPLKPYTVWGRGGPRPQ</sequence>
<evidence type="ECO:0000256" key="9">
    <source>
        <dbReference type="SAM" id="Phobius"/>
    </source>
</evidence>
<name>A0A6L9XSR5_9MICO</name>
<dbReference type="GO" id="GO:0016747">
    <property type="term" value="F:acyltransferase activity, transferring groups other than amino-acyl groups"/>
    <property type="evidence" value="ECO:0007669"/>
    <property type="project" value="InterPro"/>
</dbReference>
<feature type="domain" description="Acyltransferase 3" evidence="10">
    <location>
        <begin position="31"/>
        <end position="373"/>
    </location>
</feature>
<dbReference type="EMBL" id="JAAGWY010000001">
    <property type="protein sequence ID" value="NEN04459.1"/>
    <property type="molecule type" value="Genomic_DNA"/>
</dbReference>
<evidence type="ECO:0000259" key="10">
    <source>
        <dbReference type="Pfam" id="PF01757"/>
    </source>
</evidence>
<feature type="transmembrane region" description="Helical" evidence="9">
    <location>
        <begin position="190"/>
        <end position="211"/>
    </location>
</feature>
<keyword evidence="2" id="KW-1003">Cell membrane</keyword>
<dbReference type="PANTHER" id="PTHR23028">
    <property type="entry name" value="ACETYLTRANSFERASE"/>
    <property type="match status" value="1"/>
</dbReference>
<keyword evidence="6 9" id="KW-0472">Membrane</keyword>